<feature type="signal peptide" evidence="1">
    <location>
        <begin position="1"/>
        <end position="21"/>
    </location>
</feature>
<feature type="chain" id="PRO_5042277677" evidence="1">
    <location>
        <begin position="22"/>
        <end position="197"/>
    </location>
</feature>
<evidence type="ECO:0000313" key="3">
    <source>
        <dbReference type="Proteomes" id="UP001201812"/>
    </source>
</evidence>
<reference evidence="2" key="1">
    <citation type="submission" date="2022-01" db="EMBL/GenBank/DDBJ databases">
        <title>Genome Sequence Resource for Two Populations of Ditylenchus destructor, the Migratory Endoparasitic Phytonematode.</title>
        <authorList>
            <person name="Zhang H."/>
            <person name="Lin R."/>
            <person name="Xie B."/>
        </authorList>
    </citation>
    <scope>NUCLEOTIDE SEQUENCE</scope>
    <source>
        <strain evidence="2">BazhouSP</strain>
    </source>
</reference>
<accession>A0AAD4R383</accession>
<gene>
    <name evidence="2" type="ORF">DdX_12973</name>
</gene>
<dbReference type="AlphaFoldDB" id="A0AAD4R383"/>
<dbReference type="EMBL" id="JAKKPZ010000047">
    <property type="protein sequence ID" value="KAI1706513.1"/>
    <property type="molecule type" value="Genomic_DNA"/>
</dbReference>
<name>A0AAD4R383_9BILA</name>
<sequence>MDIPFFVYLLHFATFLCGAQQYNFKILGQFYCGNQNVTGILEIVKDGVLYSSCQVSRNIVAITGDLELAPPAGKVSMTLRTPCGVISRLGTCCDHLFELNAHHTSGTFKIKPTKNITIIDKKGEESDAENLLGLIKDGRSKMVCTDTDSSACVPYCNMPWTAVSEQCVRWDITKAKCGCRECEKQCEAAKRKSCRND</sequence>
<keyword evidence="1" id="KW-0732">Signal</keyword>
<organism evidence="2 3">
    <name type="scientific">Ditylenchus destructor</name>
    <dbReference type="NCBI Taxonomy" id="166010"/>
    <lineage>
        <taxon>Eukaryota</taxon>
        <taxon>Metazoa</taxon>
        <taxon>Ecdysozoa</taxon>
        <taxon>Nematoda</taxon>
        <taxon>Chromadorea</taxon>
        <taxon>Rhabditida</taxon>
        <taxon>Tylenchina</taxon>
        <taxon>Tylenchomorpha</taxon>
        <taxon>Sphaerularioidea</taxon>
        <taxon>Anguinidae</taxon>
        <taxon>Anguininae</taxon>
        <taxon>Ditylenchus</taxon>
    </lineage>
</organism>
<evidence type="ECO:0000256" key="1">
    <source>
        <dbReference type="SAM" id="SignalP"/>
    </source>
</evidence>
<proteinExistence type="predicted"/>
<dbReference type="Proteomes" id="UP001201812">
    <property type="component" value="Unassembled WGS sequence"/>
</dbReference>
<comment type="caution">
    <text evidence="2">The sequence shown here is derived from an EMBL/GenBank/DDBJ whole genome shotgun (WGS) entry which is preliminary data.</text>
</comment>
<protein>
    <submittedName>
        <fullName evidence="2">Uncharacterized protein</fullName>
    </submittedName>
</protein>
<evidence type="ECO:0000313" key="2">
    <source>
        <dbReference type="EMBL" id="KAI1706513.1"/>
    </source>
</evidence>
<keyword evidence="3" id="KW-1185">Reference proteome</keyword>